<proteinExistence type="predicted"/>
<organism evidence="1 2">
    <name type="scientific">Pleodorina starrii</name>
    <dbReference type="NCBI Taxonomy" id="330485"/>
    <lineage>
        <taxon>Eukaryota</taxon>
        <taxon>Viridiplantae</taxon>
        <taxon>Chlorophyta</taxon>
        <taxon>core chlorophytes</taxon>
        <taxon>Chlorophyceae</taxon>
        <taxon>CS clade</taxon>
        <taxon>Chlamydomonadales</taxon>
        <taxon>Volvocaceae</taxon>
        <taxon>Pleodorina</taxon>
    </lineage>
</organism>
<dbReference type="EMBL" id="BRXU01000001">
    <property type="protein sequence ID" value="GLC48363.1"/>
    <property type="molecule type" value="Genomic_DNA"/>
</dbReference>
<gene>
    <name evidence="1" type="primary">PLEST000910</name>
    <name evidence="1" type="ORF">PLESTB_000087900</name>
</gene>
<comment type="caution">
    <text evidence="1">The sequence shown here is derived from an EMBL/GenBank/DDBJ whole genome shotgun (WGS) entry which is preliminary data.</text>
</comment>
<accession>A0A9W6BAA7</accession>
<protein>
    <submittedName>
        <fullName evidence="1">Uncharacterized protein</fullName>
    </submittedName>
</protein>
<evidence type="ECO:0000313" key="2">
    <source>
        <dbReference type="Proteomes" id="UP001165080"/>
    </source>
</evidence>
<dbReference type="AlphaFoldDB" id="A0A9W6BAA7"/>
<sequence length="138" mass="14521">MLTAHYALSVCKGKERSVGADLQTGRQAGGHGVCVCVCVYFIESNARAAGRRSRSNVGGATFAEMRKVGPVGVDVFVYVYVCVLARLTYCADQHEHPRQGEGREAGSDAEDRHRATVLSPALSIGGGTGAASPCDVTY</sequence>
<evidence type="ECO:0000313" key="1">
    <source>
        <dbReference type="EMBL" id="GLC48363.1"/>
    </source>
</evidence>
<reference evidence="1 2" key="1">
    <citation type="journal article" date="2023" name="Commun. Biol.">
        <title>Reorganization of the ancestral sex-determining regions during the evolution of trioecy in Pleodorina starrii.</title>
        <authorList>
            <person name="Takahashi K."/>
            <person name="Suzuki S."/>
            <person name="Kawai-Toyooka H."/>
            <person name="Yamamoto K."/>
            <person name="Hamaji T."/>
            <person name="Ootsuki R."/>
            <person name="Yamaguchi H."/>
            <person name="Kawachi M."/>
            <person name="Higashiyama T."/>
            <person name="Nozaki H."/>
        </authorList>
    </citation>
    <scope>NUCLEOTIDE SEQUENCE [LARGE SCALE GENOMIC DNA]</scope>
    <source>
        <strain evidence="1 2">NIES-4479</strain>
    </source>
</reference>
<keyword evidence="2" id="KW-1185">Reference proteome</keyword>
<dbReference type="Proteomes" id="UP001165080">
    <property type="component" value="Unassembled WGS sequence"/>
</dbReference>
<name>A0A9W6BAA7_9CHLO</name>